<dbReference type="CDD" id="cd23081">
    <property type="entry name" value="cpPDZ_EcRseP-like"/>
    <property type="match status" value="1"/>
</dbReference>
<dbReference type="InterPro" id="IPR036034">
    <property type="entry name" value="PDZ_sf"/>
</dbReference>
<proteinExistence type="inferred from homology"/>
<evidence type="ECO:0000256" key="9">
    <source>
        <dbReference type="ARBA" id="ARBA00023049"/>
    </source>
</evidence>
<evidence type="ECO:0000256" key="7">
    <source>
        <dbReference type="ARBA" id="ARBA00022833"/>
    </source>
</evidence>
<evidence type="ECO:0000256" key="5">
    <source>
        <dbReference type="ARBA" id="ARBA00022692"/>
    </source>
</evidence>
<evidence type="ECO:0000256" key="2">
    <source>
        <dbReference type="ARBA" id="ARBA00004141"/>
    </source>
</evidence>
<dbReference type="GO" id="GO:0004222">
    <property type="term" value="F:metalloendopeptidase activity"/>
    <property type="evidence" value="ECO:0007669"/>
    <property type="project" value="InterPro"/>
</dbReference>
<feature type="transmembrane region" description="Helical" evidence="11">
    <location>
        <begin position="460"/>
        <end position="478"/>
    </location>
</feature>
<keyword evidence="7" id="KW-0862">Zinc</keyword>
<reference evidence="13" key="1">
    <citation type="submission" date="2020-12" db="EMBL/GenBank/DDBJ databases">
        <authorList>
            <person name="Iha C."/>
        </authorList>
    </citation>
    <scope>NUCLEOTIDE SEQUENCE</scope>
</reference>
<dbReference type="Pfam" id="PF17820">
    <property type="entry name" value="PDZ_6"/>
    <property type="match status" value="1"/>
</dbReference>
<dbReference type="CDD" id="cd06163">
    <property type="entry name" value="S2P-M50_PDZ_RseP-like"/>
    <property type="match status" value="1"/>
</dbReference>
<evidence type="ECO:0000256" key="6">
    <source>
        <dbReference type="ARBA" id="ARBA00022801"/>
    </source>
</evidence>
<evidence type="ECO:0000256" key="1">
    <source>
        <dbReference type="ARBA" id="ARBA00001947"/>
    </source>
</evidence>
<keyword evidence="5 11" id="KW-0812">Transmembrane</keyword>
<dbReference type="Gene3D" id="2.30.42.10">
    <property type="match status" value="1"/>
</dbReference>
<comment type="similarity">
    <text evidence="3">Belongs to the peptidase M50A family.</text>
</comment>
<dbReference type="InterPro" id="IPR041489">
    <property type="entry name" value="PDZ_6"/>
</dbReference>
<organism evidence="13 14">
    <name type="scientific">Ostreobium quekettii</name>
    <dbReference type="NCBI Taxonomy" id="121088"/>
    <lineage>
        <taxon>Eukaryota</taxon>
        <taxon>Viridiplantae</taxon>
        <taxon>Chlorophyta</taxon>
        <taxon>core chlorophytes</taxon>
        <taxon>Ulvophyceae</taxon>
        <taxon>TCBD clade</taxon>
        <taxon>Bryopsidales</taxon>
        <taxon>Ostreobineae</taxon>
        <taxon>Ostreobiaceae</taxon>
        <taxon>Ostreobium</taxon>
    </lineage>
</organism>
<keyword evidence="4" id="KW-0645">Protease</keyword>
<comment type="cofactor">
    <cofactor evidence="1">
        <name>Zn(2+)</name>
        <dbReference type="ChEBI" id="CHEBI:29105"/>
    </cofactor>
</comment>
<dbReference type="GO" id="GO:0016020">
    <property type="term" value="C:membrane"/>
    <property type="evidence" value="ECO:0007669"/>
    <property type="project" value="UniProtKB-SubCell"/>
</dbReference>
<evidence type="ECO:0000256" key="3">
    <source>
        <dbReference type="ARBA" id="ARBA00009989"/>
    </source>
</evidence>
<dbReference type="InterPro" id="IPR001478">
    <property type="entry name" value="PDZ"/>
</dbReference>
<sequence>MLRGGLPQLMAPMAPRSGHMALRAETGICALRVEKPRVPIGRRRFGTQCATLRRRQWNGPIASRAEGECSARPAGENEEVCGEAGTSGKGENARGATATRMVKRLLAGGVVLGAGVAAAAATGAELSYGPNPGGLAEAVAIIAMIVAVHEGGHFLAARSQNIHVSKFSIGFGPALLKYQGEEVEYSLRAIPLGGFVSFPDNDAENPYPLDDPDLLRNRTIPERALVISAGVIANFMFAFGILLAQVTTVGVADRVYQPGVRVPAVTHNSVAETSGLKANDTIISVDGVPVVAGASSVSNVVDAINSSPDQKLTLLVNRGGKTLPITVIPEKDFDGKGRIGLQLVSNATVVRTKANDLFQAVVLASNEFSRMCGDITRALQNFAGNFKVGELSGPLGAVAVGAEVAQADSSQLFQFAAVININLAIVNMLPMPALDGGFLALLAVEAARGGRKLPQGVENGVMASGWLVLMTLGVVLLVKDTFSLGIFRNLL</sequence>
<feature type="transmembrane region" description="Helical" evidence="11">
    <location>
        <begin position="105"/>
        <end position="123"/>
    </location>
</feature>
<dbReference type="EMBL" id="CAJHUC010001280">
    <property type="protein sequence ID" value="CAD7700493.1"/>
    <property type="molecule type" value="Genomic_DNA"/>
</dbReference>
<feature type="transmembrane region" description="Helical" evidence="11">
    <location>
        <begin position="224"/>
        <end position="244"/>
    </location>
</feature>
<protein>
    <recommendedName>
        <fullName evidence="12">PDZ domain-containing protein</fullName>
    </recommendedName>
</protein>
<dbReference type="AlphaFoldDB" id="A0A8S1IZB7"/>
<evidence type="ECO:0000256" key="11">
    <source>
        <dbReference type="SAM" id="Phobius"/>
    </source>
</evidence>
<feature type="domain" description="PDZ" evidence="12">
    <location>
        <begin position="240"/>
        <end position="320"/>
    </location>
</feature>
<comment type="caution">
    <text evidence="13">The sequence shown here is derived from an EMBL/GenBank/DDBJ whole genome shotgun (WGS) entry which is preliminary data.</text>
</comment>
<evidence type="ECO:0000256" key="8">
    <source>
        <dbReference type="ARBA" id="ARBA00022989"/>
    </source>
</evidence>
<evidence type="ECO:0000259" key="12">
    <source>
        <dbReference type="SMART" id="SM00228"/>
    </source>
</evidence>
<dbReference type="InterPro" id="IPR008915">
    <property type="entry name" value="Peptidase_M50"/>
</dbReference>
<dbReference type="SMART" id="SM00228">
    <property type="entry name" value="PDZ"/>
    <property type="match status" value="1"/>
</dbReference>
<accession>A0A8S1IZB7</accession>
<evidence type="ECO:0000256" key="10">
    <source>
        <dbReference type="ARBA" id="ARBA00023136"/>
    </source>
</evidence>
<dbReference type="Proteomes" id="UP000708148">
    <property type="component" value="Unassembled WGS sequence"/>
</dbReference>
<comment type="subcellular location">
    <subcellularLocation>
        <location evidence="2">Membrane</location>
        <topology evidence="2">Multi-pass membrane protein</topology>
    </subcellularLocation>
</comment>
<gene>
    <name evidence="13" type="ORF">OSTQU699_LOCUS5852</name>
</gene>
<keyword evidence="10 11" id="KW-0472">Membrane</keyword>
<evidence type="ECO:0000256" key="4">
    <source>
        <dbReference type="ARBA" id="ARBA00022670"/>
    </source>
</evidence>
<dbReference type="OrthoDB" id="445896at2759"/>
<name>A0A8S1IZB7_9CHLO</name>
<dbReference type="GO" id="GO:0006508">
    <property type="term" value="P:proteolysis"/>
    <property type="evidence" value="ECO:0007669"/>
    <property type="project" value="UniProtKB-KW"/>
</dbReference>
<dbReference type="PANTHER" id="PTHR42837:SF2">
    <property type="entry name" value="MEMBRANE METALLOPROTEASE ARASP2, CHLOROPLASTIC-RELATED"/>
    <property type="match status" value="1"/>
</dbReference>
<dbReference type="PANTHER" id="PTHR42837">
    <property type="entry name" value="REGULATOR OF SIGMA-E PROTEASE RSEP"/>
    <property type="match status" value="1"/>
</dbReference>
<dbReference type="SUPFAM" id="SSF50156">
    <property type="entry name" value="PDZ domain-like"/>
    <property type="match status" value="1"/>
</dbReference>
<keyword evidence="14" id="KW-1185">Reference proteome</keyword>
<dbReference type="InterPro" id="IPR004387">
    <property type="entry name" value="Pept_M50_Zn"/>
</dbReference>
<keyword evidence="6" id="KW-0378">Hydrolase</keyword>
<dbReference type="Pfam" id="PF02163">
    <property type="entry name" value="Peptidase_M50"/>
    <property type="match status" value="1"/>
</dbReference>
<keyword evidence="8 11" id="KW-1133">Transmembrane helix</keyword>
<evidence type="ECO:0000313" key="13">
    <source>
        <dbReference type="EMBL" id="CAD7700493.1"/>
    </source>
</evidence>
<feature type="transmembrane region" description="Helical" evidence="11">
    <location>
        <begin position="135"/>
        <end position="156"/>
    </location>
</feature>
<evidence type="ECO:0000313" key="14">
    <source>
        <dbReference type="Proteomes" id="UP000708148"/>
    </source>
</evidence>
<keyword evidence="9" id="KW-0482">Metalloprotease</keyword>